<accession>A0AAV5BRR3</accession>
<protein>
    <submittedName>
        <fullName evidence="1">Uncharacterized protein</fullName>
    </submittedName>
</protein>
<sequence>MVCLRELSPPTRQQIVIKRLCSTKHTNRLPYLGVFRSLVGMPFSQSKGMQIGYGQEVFKIKRLLNLEDEDACQEVSDNGMKIKMLVKEVQCFKSVSSSDDLLDASLDLAE</sequence>
<reference evidence="1" key="2">
    <citation type="submission" date="2021-12" db="EMBL/GenBank/DDBJ databases">
        <title>Resequencing data analysis of finger millet.</title>
        <authorList>
            <person name="Hatakeyama M."/>
            <person name="Aluri S."/>
            <person name="Balachadran M.T."/>
            <person name="Sivarajan S.R."/>
            <person name="Poveda L."/>
            <person name="Shimizu-Inatsugi R."/>
            <person name="Schlapbach R."/>
            <person name="Sreeman S.M."/>
            <person name="Shimizu K.K."/>
        </authorList>
    </citation>
    <scope>NUCLEOTIDE SEQUENCE</scope>
</reference>
<dbReference type="EMBL" id="BQKI01000002">
    <property type="protein sequence ID" value="GJM88313.1"/>
    <property type="molecule type" value="Genomic_DNA"/>
</dbReference>
<proteinExistence type="predicted"/>
<dbReference type="AlphaFoldDB" id="A0AAV5BRR3"/>
<dbReference type="Proteomes" id="UP001054889">
    <property type="component" value="Unassembled WGS sequence"/>
</dbReference>
<reference evidence="1" key="1">
    <citation type="journal article" date="2018" name="DNA Res.">
        <title>Multiple hybrid de novo genome assembly of finger millet, an orphan allotetraploid crop.</title>
        <authorList>
            <person name="Hatakeyama M."/>
            <person name="Aluri S."/>
            <person name="Balachadran M.T."/>
            <person name="Sivarajan S.R."/>
            <person name="Patrignani A."/>
            <person name="Gruter S."/>
            <person name="Poveda L."/>
            <person name="Shimizu-Inatsugi R."/>
            <person name="Baeten J."/>
            <person name="Francoijs K.J."/>
            <person name="Nataraja K.N."/>
            <person name="Reddy Y.A.N."/>
            <person name="Phadnis S."/>
            <person name="Ravikumar R.L."/>
            <person name="Schlapbach R."/>
            <person name="Sreeman S.M."/>
            <person name="Shimizu K.K."/>
        </authorList>
    </citation>
    <scope>NUCLEOTIDE SEQUENCE</scope>
</reference>
<evidence type="ECO:0000313" key="2">
    <source>
        <dbReference type="Proteomes" id="UP001054889"/>
    </source>
</evidence>
<organism evidence="1 2">
    <name type="scientific">Eleusine coracana subsp. coracana</name>
    <dbReference type="NCBI Taxonomy" id="191504"/>
    <lineage>
        <taxon>Eukaryota</taxon>
        <taxon>Viridiplantae</taxon>
        <taxon>Streptophyta</taxon>
        <taxon>Embryophyta</taxon>
        <taxon>Tracheophyta</taxon>
        <taxon>Spermatophyta</taxon>
        <taxon>Magnoliopsida</taxon>
        <taxon>Liliopsida</taxon>
        <taxon>Poales</taxon>
        <taxon>Poaceae</taxon>
        <taxon>PACMAD clade</taxon>
        <taxon>Chloridoideae</taxon>
        <taxon>Cynodonteae</taxon>
        <taxon>Eleusininae</taxon>
        <taxon>Eleusine</taxon>
    </lineage>
</organism>
<evidence type="ECO:0000313" key="1">
    <source>
        <dbReference type="EMBL" id="GJM88313.1"/>
    </source>
</evidence>
<name>A0AAV5BRR3_ELECO</name>
<gene>
    <name evidence="1" type="primary">ga04362</name>
    <name evidence="1" type="ORF">PR202_ga04362</name>
</gene>
<keyword evidence="2" id="KW-1185">Reference proteome</keyword>
<comment type="caution">
    <text evidence="1">The sequence shown here is derived from an EMBL/GenBank/DDBJ whole genome shotgun (WGS) entry which is preliminary data.</text>
</comment>